<evidence type="ECO:0000313" key="9">
    <source>
        <dbReference type="Proteomes" id="UP000236333"/>
    </source>
</evidence>
<name>A0A2J7ZFT6_9CHLO</name>
<dbReference type="InterPro" id="IPR037219">
    <property type="entry name" value="Peptidase_M41-like"/>
</dbReference>
<evidence type="ECO:0000259" key="7">
    <source>
        <dbReference type="Pfam" id="PF01434"/>
    </source>
</evidence>
<proteinExistence type="predicted"/>
<reference evidence="8 9" key="1">
    <citation type="journal article" date="2017" name="Mol. Biol. Evol.">
        <title>The 4-celled Tetrabaena socialis nuclear genome reveals the essential components for genetic control of cell number at the origin of multicellularity in the volvocine lineage.</title>
        <authorList>
            <person name="Featherston J."/>
            <person name="Arakaki Y."/>
            <person name="Hanschen E.R."/>
            <person name="Ferris P.J."/>
            <person name="Michod R.E."/>
            <person name="Olson B.J.S.C."/>
            <person name="Nozaki H."/>
            <person name="Durand P.M."/>
        </authorList>
    </citation>
    <scope>NUCLEOTIDE SEQUENCE [LARGE SCALE GENOMIC DNA]</scope>
    <source>
        <strain evidence="8 9">NIES-571</strain>
    </source>
</reference>
<feature type="domain" description="Peptidase M41" evidence="7">
    <location>
        <begin position="1"/>
        <end position="71"/>
    </location>
</feature>
<gene>
    <name evidence="8" type="ORF">TSOC_015087</name>
</gene>
<dbReference type="GO" id="GO:0004222">
    <property type="term" value="F:metalloendopeptidase activity"/>
    <property type="evidence" value="ECO:0007669"/>
    <property type="project" value="InterPro"/>
</dbReference>
<protein>
    <submittedName>
        <fullName evidence="8">ATP-dependent zinc metalloprotease FTSH 10, mitochondrial</fullName>
    </submittedName>
</protein>
<dbReference type="GO" id="GO:0034982">
    <property type="term" value="P:mitochondrial protein processing"/>
    <property type="evidence" value="ECO:0007669"/>
    <property type="project" value="TreeGrafter"/>
</dbReference>
<dbReference type="GO" id="GO:0046872">
    <property type="term" value="F:metal ion binding"/>
    <property type="evidence" value="ECO:0007669"/>
    <property type="project" value="UniProtKB-KW"/>
</dbReference>
<dbReference type="PANTHER" id="PTHR43655">
    <property type="entry name" value="ATP-DEPENDENT PROTEASE"/>
    <property type="match status" value="1"/>
</dbReference>
<keyword evidence="3" id="KW-0547">Nucleotide-binding</keyword>
<dbReference type="InterPro" id="IPR050928">
    <property type="entry name" value="ATP-dep_Zn_Metalloprotease"/>
</dbReference>
<keyword evidence="8" id="KW-0645">Protease</keyword>
<keyword evidence="2" id="KW-0479">Metal-binding</keyword>
<keyword evidence="6 8" id="KW-0378">Hydrolase</keyword>
<evidence type="ECO:0000313" key="8">
    <source>
        <dbReference type="EMBL" id="PNG99141.1"/>
    </source>
</evidence>
<dbReference type="Proteomes" id="UP000236333">
    <property type="component" value="Unassembled WGS sequence"/>
</dbReference>
<keyword evidence="6 8" id="KW-0482">Metalloprotease</keyword>
<dbReference type="Gene3D" id="1.20.58.760">
    <property type="entry name" value="Peptidase M41"/>
    <property type="match status" value="1"/>
</dbReference>
<dbReference type="SUPFAM" id="SSF140990">
    <property type="entry name" value="FtsH protease domain-like"/>
    <property type="match status" value="1"/>
</dbReference>
<dbReference type="AlphaFoldDB" id="A0A2J7ZFT6"/>
<dbReference type="Pfam" id="PF01434">
    <property type="entry name" value="Peptidase_M41"/>
    <property type="match status" value="1"/>
</dbReference>
<dbReference type="GO" id="GO:0009535">
    <property type="term" value="C:chloroplast thylakoid membrane"/>
    <property type="evidence" value="ECO:0007669"/>
    <property type="project" value="TreeGrafter"/>
</dbReference>
<evidence type="ECO:0000256" key="5">
    <source>
        <dbReference type="ARBA" id="ARBA00022840"/>
    </source>
</evidence>
<keyword evidence="5" id="KW-0067">ATP-binding</keyword>
<comment type="caution">
    <text evidence="8">The sequence shown here is derived from an EMBL/GenBank/DDBJ whole genome shotgun (WGS) entry which is preliminary data.</text>
</comment>
<dbReference type="GO" id="GO:0005524">
    <property type="term" value="F:ATP binding"/>
    <property type="evidence" value="ECO:0007669"/>
    <property type="project" value="UniProtKB-KW"/>
</dbReference>
<organism evidence="8 9">
    <name type="scientific">Tetrabaena socialis</name>
    <dbReference type="NCBI Taxonomy" id="47790"/>
    <lineage>
        <taxon>Eukaryota</taxon>
        <taxon>Viridiplantae</taxon>
        <taxon>Chlorophyta</taxon>
        <taxon>core chlorophytes</taxon>
        <taxon>Chlorophyceae</taxon>
        <taxon>CS clade</taxon>
        <taxon>Chlamydomonadales</taxon>
        <taxon>Tetrabaenaceae</taxon>
        <taxon>Tetrabaena</taxon>
    </lineage>
</organism>
<dbReference type="PANTHER" id="PTHR43655:SF2">
    <property type="entry name" value="AFG3 LIKE MATRIX AAA PEPTIDASE SUBUNIT 2, ISOFORM A"/>
    <property type="match status" value="1"/>
</dbReference>
<evidence type="ECO:0000256" key="4">
    <source>
        <dbReference type="ARBA" id="ARBA00022833"/>
    </source>
</evidence>
<evidence type="ECO:0000256" key="1">
    <source>
        <dbReference type="ARBA" id="ARBA00001947"/>
    </source>
</evidence>
<evidence type="ECO:0000256" key="2">
    <source>
        <dbReference type="ARBA" id="ARBA00022723"/>
    </source>
</evidence>
<dbReference type="GO" id="GO:0004176">
    <property type="term" value="F:ATP-dependent peptidase activity"/>
    <property type="evidence" value="ECO:0007669"/>
    <property type="project" value="InterPro"/>
</dbReference>
<keyword evidence="4" id="KW-0862">Zinc</keyword>
<accession>A0A2J7ZFT6</accession>
<dbReference type="EMBL" id="PGGS01003953">
    <property type="protein sequence ID" value="PNG99141.1"/>
    <property type="molecule type" value="Genomic_DNA"/>
</dbReference>
<feature type="non-terminal residue" evidence="8">
    <location>
        <position position="1"/>
    </location>
</feature>
<dbReference type="OrthoDB" id="1413014at2759"/>
<dbReference type="InterPro" id="IPR000642">
    <property type="entry name" value="Peptidase_M41"/>
</dbReference>
<evidence type="ECO:0000256" key="6">
    <source>
        <dbReference type="ARBA" id="ARBA00023049"/>
    </source>
</evidence>
<sequence>VAVYGMNEKVGQVSFRMDRDAFDKPYSNETAQLIDQEVRSFVDMAYKRTIALVETHKAQIEAMTQELLKNE</sequence>
<comment type="cofactor">
    <cofactor evidence="1">
        <name>Zn(2+)</name>
        <dbReference type="ChEBI" id="CHEBI:29105"/>
    </cofactor>
</comment>
<feature type="non-terminal residue" evidence="8">
    <location>
        <position position="71"/>
    </location>
</feature>
<evidence type="ECO:0000256" key="3">
    <source>
        <dbReference type="ARBA" id="ARBA00022741"/>
    </source>
</evidence>
<dbReference type="GO" id="GO:0005745">
    <property type="term" value="C:m-AAA complex"/>
    <property type="evidence" value="ECO:0007669"/>
    <property type="project" value="TreeGrafter"/>
</dbReference>
<keyword evidence="9" id="KW-1185">Reference proteome</keyword>